<dbReference type="EMBL" id="NVUK01000017">
    <property type="protein sequence ID" value="PCI77376.1"/>
    <property type="molecule type" value="Genomic_DNA"/>
</dbReference>
<dbReference type="Pfam" id="PF01330">
    <property type="entry name" value="RuvA_N"/>
    <property type="match status" value="1"/>
</dbReference>
<dbReference type="GO" id="GO:0005737">
    <property type="term" value="C:cytoplasm"/>
    <property type="evidence" value="ECO:0007669"/>
    <property type="project" value="UniProtKB-SubCell"/>
</dbReference>
<dbReference type="InterPro" id="IPR003583">
    <property type="entry name" value="Hlx-hairpin-Hlx_DNA-bd_motif"/>
</dbReference>
<evidence type="ECO:0000313" key="8">
    <source>
        <dbReference type="EMBL" id="PCI77376.1"/>
    </source>
</evidence>
<dbReference type="Proteomes" id="UP000218775">
    <property type="component" value="Unassembled WGS sequence"/>
</dbReference>
<evidence type="ECO:0000259" key="7">
    <source>
        <dbReference type="SMART" id="SM00278"/>
    </source>
</evidence>
<dbReference type="GO" id="GO:0006281">
    <property type="term" value="P:DNA repair"/>
    <property type="evidence" value="ECO:0007669"/>
    <property type="project" value="UniProtKB-UniRule"/>
</dbReference>
<comment type="domain">
    <text evidence="6">Has three domains with a flexible linker between the domains II and III and assumes an 'L' shape. Domain III is highly mobile and contacts RuvB.</text>
</comment>
<dbReference type="GO" id="GO:0009379">
    <property type="term" value="C:Holliday junction helicase complex"/>
    <property type="evidence" value="ECO:0007669"/>
    <property type="project" value="InterPro"/>
</dbReference>
<dbReference type="GO" id="GO:0009378">
    <property type="term" value="F:four-way junction helicase activity"/>
    <property type="evidence" value="ECO:0007669"/>
    <property type="project" value="InterPro"/>
</dbReference>
<gene>
    <name evidence="6 8" type="primary">ruvA</name>
    <name evidence="8" type="ORF">COB21_03150</name>
</gene>
<comment type="similarity">
    <text evidence="6">Belongs to the RuvA family.</text>
</comment>
<evidence type="ECO:0000256" key="2">
    <source>
        <dbReference type="ARBA" id="ARBA00022763"/>
    </source>
</evidence>
<evidence type="ECO:0000256" key="5">
    <source>
        <dbReference type="ARBA" id="ARBA00023204"/>
    </source>
</evidence>
<proteinExistence type="inferred from homology"/>
<reference evidence="9" key="1">
    <citation type="submission" date="2017-08" db="EMBL/GenBank/DDBJ databases">
        <title>A dynamic microbial community with high functional redundancy inhabits the cold, oxic subseafloor aquifer.</title>
        <authorList>
            <person name="Tully B.J."/>
            <person name="Wheat C.G."/>
            <person name="Glazer B.T."/>
            <person name="Huber J.A."/>
        </authorList>
    </citation>
    <scope>NUCLEOTIDE SEQUENCE [LARGE SCALE GENOMIC DNA]</scope>
</reference>
<dbReference type="Pfam" id="PF07499">
    <property type="entry name" value="RuvA_C"/>
    <property type="match status" value="1"/>
</dbReference>
<dbReference type="InterPro" id="IPR010994">
    <property type="entry name" value="RuvA_2-like"/>
</dbReference>
<dbReference type="GO" id="GO:0000400">
    <property type="term" value="F:four-way junction DNA binding"/>
    <property type="evidence" value="ECO:0007669"/>
    <property type="project" value="UniProtKB-UniRule"/>
</dbReference>
<dbReference type="Gene3D" id="2.40.50.140">
    <property type="entry name" value="Nucleic acid-binding proteins"/>
    <property type="match status" value="1"/>
</dbReference>
<accession>A0A2A4X4D8</accession>
<dbReference type="InterPro" id="IPR013849">
    <property type="entry name" value="DNA_helicase_Holl-junc_RuvA_I"/>
</dbReference>
<dbReference type="Pfam" id="PF14520">
    <property type="entry name" value="HHH_5"/>
    <property type="match status" value="1"/>
</dbReference>
<feature type="region of interest" description="Domain III" evidence="6">
    <location>
        <begin position="153"/>
        <end position="198"/>
    </location>
</feature>
<comment type="caution">
    <text evidence="6">Lacks conserved residue(s) required for the propagation of feature annotation.</text>
</comment>
<comment type="subcellular location">
    <subcellularLocation>
        <location evidence="6">Cytoplasm</location>
    </subcellularLocation>
</comment>
<dbReference type="SMART" id="SM00278">
    <property type="entry name" value="HhH1"/>
    <property type="match status" value="2"/>
</dbReference>
<dbReference type="InterPro" id="IPR036267">
    <property type="entry name" value="RuvA_C_sf"/>
</dbReference>
<evidence type="ECO:0000256" key="1">
    <source>
        <dbReference type="ARBA" id="ARBA00022490"/>
    </source>
</evidence>
<keyword evidence="4 6" id="KW-0233">DNA recombination</keyword>
<keyword evidence="3 6" id="KW-0238">DNA-binding</keyword>
<dbReference type="NCBIfam" id="TIGR00084">
    <property type="entry name" value="ruvA"/>
    <property type="match status" value="1"/>
</dbReference>
<dbReference type="InterPro" id="IPR012340">
    <property type="entry name" value="NA-bd_OB-fold"/>
</dbReference>
<feature type="region of interest" description="Domain I" evidence="6">
    <location>
        <begin position="1"/>
        <end position="64"/>
    </location>
</feature>
<organism evidence="8 9">
    <name type="scientific">Aerophobetes bacterium</name>
    <dbReference type="NCBI Taxonomy" id="2030807"/>
    <lineage>
        <taxon>Bacteria</taxon>
        <taxon>Candidatus Aerophobota</taxon>
    </lineage>
</organism>
<evidence type="ECO:0000256" key="4">
    <source>
        <dbReference type="ARBA" id="ARBA00023172"/>
    </source>
</evidence>
<dbReference type="GO" id="GO:0048476">
    <property type="term" value="C:Holliday junction resolvase complex"/>
    <property type="evidence" value="ECO:0007669"/>
    <property type="project" value="UniProtKB-UniRule"/>
</dbReference>
<comment type="subunit">
    <text evidence="6">Homotetramer. Forms an RuvA(8)-RuvB(12)-Holliday junction (HJ) complex. HJ DNA is sandwiched between 2 RuvA tetramers; dsDNA enters through RuvA and exits via RuvB. An RuvB hexamer assembles on each DNA strand where it exits the tetramer. Each RuvB hexamer is contacted by two RuvA subunits (via domain III) on 2 adjacent RuvB subunits; this complex drives branch migration. In the full resolvosome a probable DNA-RuvA(4)-RuvB(12)-RuvC(2) complex forms which resolves the HJ.</text>
</comment>
<dbReference type="InterPro" id="IPR000085">
    <property type="entry name" value="RuvA"/>
</dbReference>
<dbReference type="Gene3D" id="1.10.150.20">
    <property type="entry name" value="5' to 3' exonuclease, C-terminal subdomain"/>
    <property type="match status" value="1"/>
</dbReference>
<feature type="domain" description="Helix-hairpin-helix DNA-binding motif class 1" evidence="7">
    <location>
        <begin position="73"/>
        <end position="92"/>
    </location>
</feature>
<dbReference type="AlphaFoldDB" id="A0A2A4X4D8"/>
<dbReference type="SUPFAM" id="SSF47781">
    <property type="entry name" value="RuvA domain 2-like"/>
    <property type="match status" value="1"/>
</dbReference>
<dbReference type="HAMAP" id="MF_00031">
    <property type="entry name" value="DNA_HJ_migration_RuvA"/>
    <property type="match status" value="1"/>
</dbReference>
<evidence type="ECO:0000313" key="9">
    <source>
        <dbReference type="Proteomes" id="UP000218775"/>
    </source>
</evidence>
<feature type="domain" description="Helix-hairpin-helix DNA-binding motif class 1" evidence="7">
    <location>
        <begin position="108"/>
        <end position="127"/>
    </location>
</feature>
<comment type="caution">
    <text evidence="8">The sequence shown here is derived from an EMBL/GenBank/DDBJ whole genome shotgun (WGS) entry which is preliminary data.</text>
</comment>
<dbReference type="CDD" id="cd14332">
    <property type="entry name" value="UBA_RuvA_C"/>
    <property type="match status" value="1"/>
</dbReference>
<sequence>MYDFIQGTLKACHPNHVTLENGGIGYLILTPISLFQSMPKIETKLLLYTHLVVREDSMRLFGFETPAEKQLFISLSDVSGIGPKTALSIIGHKTPSELGAAIATSDIASLSSIPGIGKKTAERLFLEMKDKLPKMLLNEDLSSCVREISTLEQDAQHALMGLGYKKGAAEKAIAKILSGKKDENLSLSDVLKLALQTN</sequence>
<protein>
    <recommendedName>
        <fullName evidence="6">Holliday junction branch migration complex subunit RuvA</fullName>
    </recommendedName>
</protein>
<dbReference type="SUPFAM" id="SSF46929">
    <property type="entry name" value="DNA helicase RuvA subunit, C-terminal domain"/>
    <property type="match status" value="1"/>
</dbReference>
<dbReference type="SUPFAM" id="SSF50249">
    <property type="entry name" value="Nucleic acid-binding proteins"/>
    <property type="match status" value="1"/>
</dbReference>
<dbReference type="Gene3D" id="1.10.8.10">
    <property type="entry name" value="DNA helicase RuvA subunit, C-terminal domain"/>
    <property type="match status" value="1"/>
</dbReference>
<comment type="function">
    <text evidence="6">The RuvA-RuvB-RuvC complex processes Holliday junction (HJ) DNA during genetic recombination and DNA repair, while the RuvA-RuvB complex plays an important role in the rescue of blocked DNA replication forks via replication fork reversal (RFR). RuvA specifically binds to HJ cruciform DNA, conferring on it an open structure. The RuvB hexamer acts as an ATP-dependent pump, pulling dsDNA into and through the RuvAB complex. HJ branch migration allows RuvC to scan DNA until it finds its consensus sequence, where it cleaves and resolves the cruciform DNA.</text>
</comment>
<name>A0A2A4X4D8_UNCAE</name>
<dbReference type="GO" id="GO:0006310">
    <property type="term" value="P:DNA recombination"/>
    <property type="evidence" value="ECO:0007669"/>
    <property type="project" value="UniProtKB-UniRule"/>
</dbReference>
<evidence type="ECO:0000256" key="6">
    <source>
        <dbReference type="HAMAP-Rule" id="MF_00031"/>
    </source>
</evidence>
<evidence type="ECO:0000256" key="3">
    <source>
        <dbReference type="ARBA" id="ARBA00023125"/>
    </source>
</evidence>
<dbReference type="InterPro" id="IPR011114">
    <property type="entry name" value="RuvA_C"/>
</dbReference>
<keyword evidence="1 6" id="KW-0963">Cytoplasm</keyword>
<dbReference type="GO" id="GO:0005524">
    <property type="term" value="F:ATP binding"/>
    <property type="evidence" value="ECO:0007669"/>
    <property type="project" value="InterPro"/>
</dbReference>
<keyword evidence="2 6" id="KW-0227">DNA damage</keyword>
<keyword evidence="5 6" id="KW-0234">DNA repair</keyword>